<accession>A0A9P5UGB2</accession>
<evidence type="ECO:0000256" key="1">
    <source>
        <dbReference type="SAM" id="MobiDB-lite"/>
    </source>
</evidence>
<dbReference type="PANTHER" id="PTHR11360">
    <property type="entry name" value="MONOCARBOXYLATE TRANSPORTER"/>
    <property type="match status" value="1"/>
</dbReference>
<dbReference type="InterPro" id="IPR036259">
    <property type="entry name" value="MFS_trans_sf"/>
</dbReference>
<comment type="caution">
    <text evidence="3">The sequence shown here is derived from an EMBL/GenBank/DDBJ whole genome shotgun (WGS) entry which is preliminary data.</text>
</comment>
<feature type="transmembrane region" description="Helical" evidence="2">
    <location>
        <begin position="297"/>
        <end position="327"/>
    </location>
</feature>
<dbReference type="Gene3D" id="1.20.1250.20">
    <property type="entry name" value="MFS general substrate transporter like domains"/>
    <property type="match status" value="1"/>
</dbReference>
<proteinExistence type="predicted"/>
<feature type="transmembrane region" description="Helical" evidence="2">
    <location>
        <begin position="187"/>
        <end position="205"/>
    </location>
</feature>
<feature type="transmembrane region" description="Helical" evidence="2">
    <location>
        <begin position="269"/>
        <end position="290"/>
    </location>
</feature>
<keyword evidence="2" id="KW-1133">Transmembrane helix</keyword>
<feature type="transmembrane region" description="Helical" evidence="2">
    <location>
        <begin position="154"/>
        <end position="175"/>
    </location>
</feature>
<feature type="compositionally biased region" description="Polar residues" evidence="1">
    <location>
        <begin position="30"/>
        <end position="55"/>
    </location>
</feature>
<dbReference type="SUPFAM" id="SSF103473">
    <property type="entry name" value="MFS general substrate transporter"/>
    <property type="match status" value="1"/>
</dbReference>
<dbReference type="Proteomes" id="UP000772434">
    <property type="component" value="Unassembled WGS sequence"/>
</dbReference>
<feature type="region of interest" description="Disordered" evidence="1">
    <location>
        <begin position="29"/>
        <end position="62"/>
    </location>
</feature>
<name>A0A9P5UGB2_9AGAR</name>
<dbReference type="InterPro" id="IPR050327">
    <property type="entry name" value="Proton-linked_MCT"/>
</dbReference>
<dbReference type="AlphaFoldDB" id="A0A9P5UGB2"/>
<dbReference type="OrthoDB" id="2213137at2759"/>
<evidence type="ECO:0000313" key="4">
    <source>
        <dbReference type="Proteomes" id="UP000772434"/>
    </source>
</evidence>
<feature type="transmembrane region" description="Helical" evidence="2">
    <location>
        <begin position="234"/>
        <end position="257"/>
    </location>
</feature>
<organism evidence="3 4">
    <name type="scientific">Rhodocollybia butyracea</name>
    <dbReference type="NCBI Taxonomy" id="206335"/>
    <lineage>
        <taxon>Eukaryota</taxon>
        <taxon>Fungi</taxon>
        <taxon>Dikarya</taxon>
        <taxon>Basidiomycota</taxon>
        <taxon>Agaricomycotina</taxon>
        <taxon>Agaricomycetes</taxon>
        <taxon>Agaricomycetidae</taxon>
        <taxon>Agaricales</taxon>
        <taxon>Marasmiineae</taxon>
        <taxon>Omphalotaceae</taxon>
        <taxon>Rhodocollybia</taxon>
    </lineage>
</organism>
<dbReference type="PANTHER" id="PTHR11360:SF287">
    <property type="entry name" value="MFS MONOCARBOXYLATE TRANSPORTER"/>
    <property type="match status" value="1"/>
</dbReference>
<gene>
    <name evidence="3" type="ORF">BDP27DRAFT_1441483</name>
</gene>
<sequence>MTGKRTIWPKIRYNRTGISRKFRPKIRYSGQATQTPLPPSNSTIRLSNPNSTGSLASPEHVHSSSTDIVPTARNQSSLPPIDKGFGAWSFVRLPTALSLIQWPISVHQLTAAFFVEAIIIQLFALQSVLYAIGGSFLYFPCISYLSESFNHKRGFANGVLFAGNTAGGIVLPLTLPPLLFAYGPSKTLRIMSIATALLVVSLPFIKGRLPVSRSHTNIGPTPRGRENREWTKSFTFWVLVVANTLQGFGYFVPIVWLPTFASDLELSHATFSIVLTLLNCGSIVGFSIPASTSAVTFILWGGVLSYNLAGLLSFGIGAYGIFAGGWLSSWTGLTKPLTVSDPSLSTTPFGALLFSRGMGSIFSIPISSPALLSNSTSSSVDVFKNHLGFHVGGGKF</sequence>
<keyword evidence="2" id="KW-0472">Membrane</keyword>
<evidence type="ECO:0000256" key="2">
    <source>
        <dbReference type="SAM" id="Phobius"/>
    </source>
</evidence>
<dbReference type="EMBL" id="JADNRY010000002">
    <property type="protein sequence ID" value="KAF9078199.1"/>
    <property type="molecule type" value="Genomic_DNA"/>
</dbReference>
<evidence type="ECO:0000313" key="3">
    <source>
        <dbReference type="EMBL" id="KAF9078199.1"/>
    </source>
</evidence>
<keyword evidence="4" id="KW-1185">Reference proteome</keyword>
<reference evidence="3" key="1">
    <citation type="submission" date="2020-11" db="EMBL/GenBank/DDBJ databases">
        <authorList>
            <consortium name="DOE Joint Genome Institute"/>
            <person name="Ahrendt S."/>
            <person name="Riley R."/>
            <person name="Andreopoulos W."/>
            <person name="Labutti K."/>
            <person name="Pangilinan J."/>
            <person name="Ruiz-Duenas F.J."/>
            <person name="Barrasa J.M."/>
            <person name="Sanchez-Garcia M."/>
            <person name="Camarero S."/>
            <person name="Miyauchi S."/>
            <person name="Serrano A."/>
            <person name="Linde D."/>
            <person name="Babiker R."/>
            <person name="Drula E."/>
            <person name="Ayuso-Fernandez I."/>
            <person name="Pacheco R."/>
            <person name="Padilla G."/>
            <person name="Ferreira P."/>
            <person name="Barriuso J."/>
            <person name="Kellner H."/>
            <person name="Castanera R."/>
            <person name="Alfaro M."/>
            <person name="Ramirez L."/>
            <person name="Pisabarro A.G."/>
            <person name="Kuo A."/>
            <person name="Tritt A."/>
            <person name="Lipzen A."/>
            <person name="He G."/>
            <person name="Yan M."/>
            <person name="Ng V."/>
            <person name="Cullen D."/>
            <person name="Martin F."/>
            <person name="Rosso M.-N."/>
            <person name="Henrissat B."/>
            <person name="Hibbett D."/>
            <person name="Martinez A.T."/>
            <person name="Grigoriev I.V."/>
        </authorList>
    </citation>
    <scope>NUCLEOTIDE SEQUENCE</scope>
    <source>
        <strain evidence="3">AH 40177</strain>
    </source>
</reference>
<protein>
    <submittedName>
        <fullName evidence="3">Major facilitator superfamily domain-containing protein</fullName>
    </submittedName>
</protein>
<keyword evidence="2" id="KW-0812">Transmembrane</keyword>